<evidence type="ECO:0000256" key="2">
    <source>
        <dbReference type="ARBA" id="ARBA00007862"/>
    </source>
</evidence>
<keyword evidence="9" id="KW-1185">Reference proteome</keyword>
<dbReference type="STRING" id="265719.SAMN04488509_101431"/>
<sequence>MRPSLLIVIAALLLVLVSSLYKIEESHVGIRFQLGRVVETDIQPGLHFKLPVVQNVMSFDRRILSLDSRPERYLTFEKKDVNVDFFVKWRIADVQRFYTATSGIEEQARQRLLPIITEVIRNEIAQRTLQAVVAGERRDLAQRFVDVGNQRVRDLGIEVVDVRIKRIDLPEDSEVIGSVFQRMRAERLRVANELRAEGQEISETIRSDADRQRQVLVAEAQRDAERIRGEGDARAAEIYAQAYGADAEFYAFHRSLQAYREAFARGDSVLVLDRDAEFLRFFEQAPQR</sequence>
<dbReference type="NCBIfam" id="TIGR01932">
    <property type="entry name" value="hflC"/>
    <property type="match status" value="1"/>
</dbReference>
<accession>A0A1G6SCS5</accession>
<proteinExistence type="inferred from homology"/>
<comment type="subcellular location">
    <subcellularLocation>
        <location evidence="1">Membrane</location>
        <topology evidence="1">Single-pass membrane protein</topology>
    </subcellularLocation>
</comment>
<dbReference type="EMBL" id="FNAG01000001">
    <property type="protein sequence ID" value="SDD14533.1"/>
    <property type="molecule type" value="Genomic_DNA"/>
</dbReference>
<dbReference type="InterPro" id="IPR036013">
    <property type="entry name" value="Band_7/SPFH_dom_sf"/>
</dbReference>
<comment type="function">
    <text evidence="6">HflC and HflK could regulate a protease.</text>
</comment>
<keyword evidence="8" id="KW-0378">Hydrolase</keyword>
<keyword evidence="8" id="KW-0645">Protease</keyword>
<organism evidence="8 9">
    <name type="scientific">Aquimonas voraii</name>
    <dbReference type="NCBI Taxonomy" id="265719"/>
    <lineage>
        <taxon>Bacteria</taxon>
        <taxon>Pseudomonadati</taxon>
        <taxon>Pseudomonadota</taxon>
        <taxon>Gammaproteobacteria</taxon>
        <taxon>Lysobacterales</taxon>
        <taxon>Lysobacteraceae</taxon>
        <taxon>Aquimonas</taxon>
    </lineage>
</organism>
<evidence type="ECO:0000313" key="8">
    <source>
        <dbReference type="EMBL" id="SDD14533.1"/>
    </source>
</evidence>
<evidence type="ECO:0000256" key="1">
    <source>
        <dbReference type="ARBA" id="ARBA00004167"/>
    </source>
</evidence>
<comment type="similarity">
    <text evidence="2 6">Belongs to the band 7/mec-2 family. HflC subfamily.</text>
</comment>
<dbReference type="PANTHER" id="PTHR42911">
    <property type="entry name" value="MODULATOR OF FTSH PROTEASE HFLC"/>
    <property type="match status" value="1"/>
</dbReference>
<dbReference type="GO" id="GO:0008233">
    <property type="term" value="F:peptidase activity"/>
    <property type="evidence" value="ECO:0007669"/>
    <property type="project" value="UniProtKB-KW"/>
</dbReference>
<feature type="domain" description="Band 7" evidence="7">
    <location>
        <begin position="18"/>
        <end position="183"/>
    </location>
</feature>
<evidence type="ECO:0000256" key="3">
    <source>
        <dbReference type="ARBA" id="ARBA00022692"/>
    </source>
</evidence>
<dbReference type="Proteomes" id="UP000199603">
    <property type="component" value="Unassembled WGS sequence"/>
</dbReference>
<keyword evidence="4" id="KW-1133">Transmembrane helix</keyword>
<evidence type="ECO:0000259" key="7">
    <source>
        <dbReference type="SMART" id="SM00244"/>
    </source>
</evidence>
<dbReference type="CDD" id="cd03405">
    <property type="entry name" value="SPFH_HflC"/>
    <property type="match status" value="1"/>
</dbReference>
<keyword evidence="5" id="KW-0472">Membrane</keyword>
<dbReference type="InterPro" id="IPR001107">
    <property type="entry name" value="Band_7"/>
</dbReference>
<evidence type="ECO:0000256" key="4">
    <source>
        <dbReference type="ARBA" id="ARBA00022989"/>
    </source>
</evidence>
<dbReference type="Pfam" id="PF01145">
    <property type="entry name" value="Band_7"/>
    <property type="match status" value="1"/>
</dbReference>
<dbReference type="PANTHER" id="PTHR42911:SF1">
    <property type="entry name" value="MODULATOR OF FTSH PROTEASE HFLC"/>
    <property type="match status" value="1"/>
</dbReference>
<reference evidence="8 9" key="1">
    <citation type="submission" date="2016-10" db="EMBL/GenBank/DDBJ databases">
        <authorList>
            <person name="de Groot N.N."/>
        </authorList>
    </citation>
    <scope>NUCLEOTIDE SEQUENCE [LARGE SCALE GENOMIC DNA]</scope>
    <source>
        <strain evidence="8 9">DSM 16957</strain>
    </source>
</reference>
<dbReference type="OrthoDB" id="9812991at2"/>
<name>A0A1G6SCS5_9GAMM</name>
<protein>
    <recommendedName>
        <fullName evidence="6">Protein HflC</fullName>
    </recommendedName>
</protein>
<keyword evidence="3" id="KW-0812">Transmembrane</keyword>
<dbReference type="SMART" id="SM00244">
    <property type="entry name" value="PHB"/>
    <property type="match status" value="1"/>
</dbReference>
<gene>
    <name evidence="8" type="ORF">SAMN04488509_101431</name>
</gene>
<dbReference type="SUPFAM" id="SSF117892">
    <property type="entry name" value="Band 7/SPFH domain"/>
    <property type="match status" value="1"/>
</dbReference>
<dbReference type="PIRSF" id="PIRSF005651">
    <property type="entry name" value="HflC"/>
    <property type="match status" value="1"/>
</dbReference>
<evidence type="ECO:0000256" key="5">
    <source>
        <dbReference type="ARBA" id="ARBA00023136"/>
    </source>
</evidence>
<dbReference type="Gene3D" id="3.30.479.30">
    <property type="entry name" value="Band 7 domain"/>
    <property type="match status" value="1"/>
</dbReference>
<dbReference type="GO" id="GO:0016020">
    <property type="term" value="C:membrane"/>
    <property type="evidence" value="ECO:0007669"/>
    <property type="project" value="UniProtKB-SubCell"/>
</dbReference>
<dbReference type="InterPro" id="IPR010200">
    <property type="entry name" value="HflC"/>
</dbReference>
<dbReference type="AlphaFoldDB" id="A0A1G6SCS5"/>
<dbReference type="GO" id="GO:0006508">
    <property type="term" value="P:proteolysis"/>
    <property type="evidence" value="ECO:0007669"/>
    <property type="project" value="UniProtKB-KW"/>
</dbReference>
<evidence type="ECO:0000313" key="9">
    <source>
        <dbReference type="Proteomes" id="UP000199603"/>
    </source>
</evidence>
<evidence type="ECO:0000256" key="6">
    <source>
        <dbReference type="PIRNR" id="PIRNR005651"/>
    </source>
</evidence>
<dbReference type="RefSeq" id="WP_091238238.1">
    <property type="nucleotide sequence ID" value="NZ_FNAG01000001.1"/>
</dbReference>